<dbReference type="InterPro" id="IPR046335">
    <property type="entry name" value="LacI/GalR-like_sensor"/>
</dbReference>
<evidence type="ECO:0000256" key="4">
    <source>
        <dbReference type="SAM" id="MobiDB-lite"/>
    </source>
</evidence>
<protein>
    <submittedName>
        <fullName evidence="6">LacI family transcriptional regulator</fullName>
    </submittedName>
</protein>
<dbReference type="CDD" id="cd01392">
    <property type="entry name" value="HTH_LacI"/>
    <property type="match status" value="1"/>
</dbReference>
<accession>A0A501XKZ2</accession>
<proteinExistence type="predicted"/>
<dbReference type="Proteomes" id="UP000319897">
    <property type="component" value="Unassembled WGS sequence"/>
</dbReference>
<dbReference type="Gene3D" id="1.10.260.40">
    <property type="entry name" value="lambda repressor-like DNA-binding domains"/>
    <property type="match status" value="1"/>
</dbReference>
<dbReference type="GO" id="GO:0000976">
    <property type="term" value="F:transcription cis-regulatory region binding"/>
    <property type="evidence" value="ECO:0007669"/>
    <property type="project" value="TreeGrafter"/>
</dbReference>
<dbReference type="InterPro" id="IPR028082">
    <property type="entry name" value="Peripla_BP_I"/>
</dbReference>
<keyword evidence="3" id="KW-0804">Transcription</keyword>
<gene>
    <name evidence="6" type="ORF">FJQ54_10100</name>
</gene>
<evidence type="ECO:0000259" key="5">
    <source>
        <dbReference type="PROSITE" id="PS50932"/>
    </source>
</evidence>
<dbReference type="PANTHER" id="PTHR30146:SF120">
    <property type="entry name" value="ALANINE RACEMASE"/>
    <property type="match status" value="1"/>
</dbReference>
<dbReference type="EMBL" id="VFSU01000024">
    <property type="protein sequence ID" value="TPE61226.1"/>
    <property type="molecule type" value="Genomic_DNA"/>
</dbReference>
<organism evidence="6 7">
    <name type="scientific">Sandaracinobacter neustonicus</name>
    <dbReference type="NCBI Taxonomy" id="1715348"/>
    <lineage>
        <taxon>Bacteria</taxon>
        <taxon>Pseudomonadati</taxon>
        <taxon>Pseudomonadota</taxon>
        <taxon>Alphaproteobacteria</taxon>
        <taxon>Sphingomonadales</taxon>
        <taxon>Sphingosinicellaceae</taxon>
        <taxon>Sandaracinobacter</taxon>
    </lineage>
</organism>
<evidence type="ECO:0000256" key="1">
    <source>
        <dbReference type="ARBA" id="ARBA00023015"/>
    </source>
</evidence>
<dbReference type="InterPro" id="IPR010982">
    <property type="entry name" value="Lambda_DNA-bd_dom_sf"/>
</dbReference>
<feature type="region of interest" description="Disordered" evidence="4">
    <location>
        <begin position="1"/>
        <end position="31"/>
    </location>
</feature>
<keyword evidence="2" id="KW-0238">DNA-binding</keyword>
<evidence type="ECO:0000313" key="6">
    <source>
        <dbReference type="EMBL" id="TPE61226.1"/>
    </source>
</evidence>
<reference evidence="6 7" key="1">
    <citation type="submission" date="2019-06" db="EMBL/GenBank/DDBJ databases">
        <authorList>
            <person name="Lee I."/>
            <person name="Jang G.I."/>
            <person name="Hwang C.Y."/>
        </authorList>
    </citation>
    <scope>NUCLEOTIDE SEQUENCE [LARGE SCALE GENOMIC DNA]</scope>
    <source>
        <strain evidence="6 7">PAMC 28131</strain>
    </source>
</reference>
<dbReference type="SUPFAM" id="SSF47413">
    <property type="entry name" value="lambda repressor-like DNA-binding domains"/>
    <property type="match status" value="1"/>
</dbReference>
<dbReference type="OrthoDB" id="8433438at2"/>
<dbReference type="Pfam" id="PF00356">
    <property type="entry name" value="LacI"/>
    <property type="match status" value="1"/>
</dbReference>
<comment type="caution">
    <text evidence="6">The sequence shown here is derived from an EMBL/GenBank/DDBJ whole genome shotgun (WGS) entry which is preliminary data.</text>
</comment>
<feature type="domain" description="HTH lacI-type" evidence="5">
    <location>
        <begin position="35"/>
        <end position="89"/>
    </location>
</feature>
<dbReference type="PANTHER" id="PTHR30146">
    <property type="entry name" value="LACI-RELATED TRANSCRIPTIONAL REPRESSOR"/>
    <property type="match status" value="1"/>
</dbReference>
<dbReference type="SUPFAM" id="SSF53822">
    <property type="entry name" value="Periplasmic binding protein-like I"/>
    <property type="match status" value="1"/>
</dbReference>
<sequence length="373" mass="39319">MRNAAGGGVAERSHAGGKSAKDEGISASVRPDRAPTSFDIAHLAGVTQPTVSRALSGSPMVSEATRKRIEAIARQLNYKVDKAASSLRKRRSDTLALLFFEDPTADESLINPFFVAMLGSITRAAKRAGYDLLVSFQQLSDDWHKDYEDSHKADGLILLGYGDWEIYRERVAQLSGQGTRFARWGSVEAAEALHGLGSTIGSDNRTGGEMAARHLIGLGRKCIAFLGHASSHYPEFLARFEGIASALAAAGLPPPLQADAITTEDAGAAAVHALLASGQPFDSIVAASDLIAIGAMRALEELGLNVPTDVAITGFDDIPAAVSTRPPLTTVVQDTQRAGQLLVDSVRAQLEGLPAPGAMLPTRLVIRRSCGSA</sequence>
<dbReference type="Gene3D" id="3.40.50.2300">
    <property type="match status" value="2"/>
</dbReference>
<evidence type="ECO:0000256" key="2">
    <source>
        <dbReference type="ARBA" id="ARBA00023125"/>
    </source>
</evidence>
<name>A0A501XKZ2_9SPHN</name>
<dbReference type="GO" id="GO:0003700">
    <property type="term" value="F:DNA-binding transcription factor activity"/>
    <property type="evidence" value="ECO:0007669"/>
    <property type="project" value="TreeGrafter"/>
</dbReference>
<keyword evidence="7" id="KW-1185">Reference proteome</keyword>
<dbReference type="Pfam" id="PF13377">
    <property type="entry name" value="Peripla_BP_3"/>
    <property type="match status" value="1"/>
</dbReference>
<evidence type="ECO:0000313" key="7">
    <source>
        <dbReference type="Proteomes" id="UP000319897"/>
    </source>
</evidence>
<dbReference type="SMART" id="SM00354">
    <property type="entry name" value="HTH_LACI"/>
    <property type="match status" value="1"/>
</dbReference>
<evidence type="ECO:0000256" key="3">
    <source>
        <dbReference type="ARBA" id="ARBA00023163"/>
    </source>
</evidence>
<dbReference type="InterPro" id="IPR000843">
    <property type="entry name" value="HTH_LacI"/>
</dbReference>
<feature type="compositionally biased region" description="Basic and acidic residues" evidence="4">
    <location>
        <begin position="11"/>
        <end position="24"/>
    </location>
</feature>
<keyword evidence="1" id="KW-0805">Transcription regulation</keyword>
<dbReference type="PROSITE" id="PS50932">
    <property type="entry name" value="HTH_LACI_2"/>
    <property type="match status" value="1"/>
</dbReference>
<dbReference type="AlphaFoldDB" id="A0A501XKZ2"/>